<dbReference type="CDD" id="cd02440">
    <property type="entry name" value="AdoMet_MTases"/>
    <property type="match status" value="1"/>
</dbReference>
<dbReference type="GO" id="GO:0000179">
    <property type="term" value="F:rRNA (adenine-N6,N6-)-dimethyltransferase activity"/>
    <property type="evidence" value="ECO:0007669"/>
    <property type="project" value="InterPro"/>
</dbReference>
<feature type="compositionally biased region" description="Basic residues" evidence="11">
    <location>
        <begin position="1"/>
        <end position="10"/>
    </location>
</feature>
<keyword evidence="4" id="KW-0949">S-adenosyl-L-methionine</keyword>
<keyword evidence="13" id="KW-1185">Reference proteome</keyword>
<keyword evidence="2" id="KW-0489">Methyltransferase</keyword>
<comment type="catalytic activity">
    <reaction evidence="10">
        <text>N-terminal L-alanyl-L-prolyl-L-lysyl-[protein] + 3 S-adenosyl-L-methionine = N-terminal N,N,N-trimethyl-L-alanyl-L-prolyl-L-lysyl-[protein] + 3 S-adenosyl-L-homocysteine + 3 H(+)</text>
        <dbReference type="Rhea" id="RHEA:54712"/>
        <dbReference type="Rhea" id="RHEA-COMP:13785"/>
        <dbReference type="Rhea" id="RHEA-COMP:13971"/>
        <dbReference type="ChEBI" id="CHEBI:15378"/>
        <dbReference type="ChEBI" id="CHEBI:57856"/>
        <dbReference type="ChEBI" id="CHEBI:59789"/>
        <dbReference type="ChEBI" id="CHEBI:138057"/>
        <dbReference type="ChEBI" id="CHEBI:138315"/>
        <dbReference type="EC" id="2.1.1.244"/>
    </reaction>
</comment>
<proteinExistence type="inferred from homology"/>
<dbReference type="InterPro" id="IPR008576">
    <property type="entry name" value="MeTrfase_NTM1"/>
</dbReference>
<evidence type="ECO:0000256" key="3">
    <source>
        <dbReference type="ARBA" id="ARBA00022679"/>
    </source>
</evidence>
<dbReference type="Gene3D" id="3.40.50.150">
    <property type="entry name" value="Vaccinia Virus protein VP39"/>
    <property type="match status" value="1"/>
</dbReference>
<evidence type="ECO:0000256" key="11">
    <source>
        <dbReference type="SAM" id="MobiDB-lite"/>
    </source>
</evidence>
<dbReference type="PANTHER" id="PTHR12753">
    <property type="entry name" value="AD-003 - RELATED"/>
    <property type="match status" value="1"/>
</dbReference>
<dbReference type="Proteomes" id="UP001295423">
    <property type="component" value="Unassembled WGS sequence"/>
</dbReference>
<dbReference type="SUPFAM" id="SSF53335">
    <property type="entry name" value="S-adenosyl-L-methionine-dependent methyltransferases"/>
    <property type="match status" value="1"/>
</dbReference>
<dbReference type="GO" id="GO:0071885">
    <property type="term" value="F:N-terminal protein N-methyltransferase activity"/>
    <property type="evidence" value="ECO:0007669"/>
    <property type="project" value="UniProtKB-EC"/>
</dbReference>
<sequence length="332" mass="37451">MAKRGKKKTLSGRQGSTVVGSKTVGNENQNSSPGGNHKKSAALHSEERSSRRICPETIKGTDDMGRFYSCHDELLSFQKANQEGLYHANSMWWANGGYNGSNDEQAMIGDEGGEEDAEEGLAFLDRFLALDNKKATDDSLPHEHPPSSRQNNPRQQRRRFDHAIDLGAGVGRVTKLLLLKRYGEVRLVEADEGWSKRSKVYLGRKRASRCSFSHQRLDTLTKADVQGWGEPADLMWVQWTLQYLIDTDVVDCLKVLAGGLREGSGVLIVKENRPYGTQREDRFQMDMPQGVNERYDITRTDNHHRLLFQQAGLRVCYTERGEETNVYALTAM</sequence>
<dbReference type="Pfam" id="PF05891">
    <property type="entry name" value="Methyltransf_PK"/>
    <property type="match status" value="1"/>
</dbReference>
<feature type="region of interest" description="Disordered" evidence="11">
    <location>
        <begin position="135"/>
        <end position="157"/>
    </location>
</feature>
<keyword evidence="3" id="KW-0808">Transferase</keyword>
<feature type="compositionally biased region" description="Polar residues" evidence="11">
    <location>
        <begin position="11"/>
        <end position="34"/>
    </location>
</feature>
<name>A0AAD2GA49_9STRA</name>
<evidence type="ECO:0000313" key="12">
    <source>
        <dbReference type="EMBL" id="CAJ1966666.1"/>
    </source>
</evidence>
<comment type="catalytic activity">
    <reaction evidence="9">
        <text>N-terminal L-prolyl-L-prolyl-L-lysyl-[protein] + 2 S-adenosyl-L-methionine = N-terminal N,N-dimethyl-L-prolyl-L-prolyl-L-lysyl-[protein] + 2 S-adenosyl-L-homocysteine + 2 H(+)</text>
        <dbReference type="Rhea" id="RHEA:54736"/>
        <dbReference type="Rhea" id="RHEA-COMP:13787"/>
        <dbReference type="Rhea" id="RHEA-COMP:13974"/>
        <dbReference type="ChEBI" id="CHEBI:15378"/>
        <dbReference type="ChEBI" id="CHEBI:57856"/>
        <dbReference type="ChEBI" id="CHEBI:59789"/>
        <dbReference type="ChEBI" id="CHEBI:138059"/>
        <dbReference type="ChEBI" id="CHEBI:138318"/>
        <dbReference type="EC" id="2.1.1.244"/>
    </reaction>
</comment>
<dbReference type="EMBL" id="CAKOGP040002313">
    <property type="protein sequence ID" value="CAJ1966666.1"/>
    <property type="molecule type" value="Genomic_DNA"/>
</dbReference>
<feature type="region of interest" description="Disordered" evidence="11">
    <location>
        <begin position="1"/>
        <end position="51"/>
    </location>
</feature>
<evidence type="ECO:0000256" key="8">
    <source>
        <dbReference type="ARBA" id="ARBA00047306"/>
    </source>
</evidence>
<evidence type="ECO:0000256" key="4">
    <source>
        <dbReference type="ARBA" id="ARBA00022691"/>
    </source>
</evidence>
<organism evidence="12 13">
    <name type="scientific">Cylindrotheca closterium</name>
    <dbReference type="NCBI Taxonomy" id="2856"/>
    <lineage>
        <taxon>Eukaryota</taxon>
        <taxon>Sar</taxon>
        <taxon>Stramenopiles</taxon>
        <taxon>Ochrophyta</taxon>
        <taxon>Bacillariophyta</taxon>
        <taxon>Bacillariophyceae</taxon>
        <taxon>Bacillariophycidae</taxon>
        <taxon>Bacillariales</taxon>
        <taxon>Bacillariaceae</taxon>
        <taxon>Cylindrotheca</taxon>
    </lineage>
</organism>
<dbReference type="EC" id="2.1.1.244" evidence="5"/>
<protein>
    <recommendedName>
        <fullName evidence="6">Alpha N-terminal protein methyltransferase 1</fullName>
        <ecNumber evidence="5">2.1.1.244</ecNumber>
    </recommendedName>
    <alternativeName>
        <fullName evidence="7">X-Pro-Lys N-terminal protein methyltransferase 1</fullName>
    </alternativeName>
</protein>
<evidence type="ECO:0000256" key="5">
    <source>
        <dbReference type="ARBA" id="ARBA00039112"/>
    </source>
</evidence>
<evidence type="ECO:0000256" key="2">
    <source>
        <dbReference type="ARBA" id="ARBA00022603"/>
    </source>
</evidence>
<comment type="catalytic activity">
    <reaction evidence="8">
        <text>N-terminal L-seryl-L-prolyl-L-lysyl-[protein] + 3 S-adenosyl-L-methionine = N-terminal N,N,N-trimethyl-L-seryl-L-prolyl-L-lysyl-[protein] + 3 S-adenosyl-L-homocysteine + 3 H(+)</text>
        <dbReference type="Rhea" id="RHEA:54724"/>
        <dbReference type="Rhea" id="RHEA-COMP:13789"/>
        <dbReference type="Rhea" id="RHEA-COMP:13973"/>
        <dbReference type="ChEBI" id="CHEBI:15378"/>
        <dbReference type="ChEBI" id="CHEBI:57856"/>
        <dbReference type="ChEBI" id="CHEBI:59789"/>
        <dbReference type="ChEBI" id="CHEBI:138061"/>
        <dbReference type="ChEBI" id="CHEBI:138317"/>
        <dbReference type="EC" id="2.1.1.244"/>
    </reaction>
</comment>
<reference evidence="12" key="1">
    <citation type="submission" date="2023-08" db="EMBL/GenBank/DDBJ databases">
        <authorList>
            <person name="Audoor S."/>
            <person name="Bilcke G."/>
        </authorList>
    </citation>
    <scope>NUCLEOTIDE SEQUENCE</scope>
</reference>
<evidence type="ECO:0000256" key="9">
    <source>
        <dbReference type="ARBA" id="ARBA00047885"/>
    </source>
</evidence>
<feature type="compositionally biased region" description="Basic and acidic residues" evidence="11">
    <location>
        <begin position="135"/>
        <end position="146"/>
    </location>
</feature>
<evidence type="ECO:0000256" key="6">
    <source>
        <dbReference type="ARBA" id="ARBA00039449"/>
    </source>
</evidence>
<dbReference type="InterPro" id="IPR029063">
    <property type="entry name" value="SAM-dependent_MTases_sf"/>
</dbReference>
<accession>A0AAD2GA49</accession>
<comment type="similarity">
    <text evidence="1">Belongs to the methyltransferase superfamily. NTM1 family.</text>
</comment>
<dbReference type="PROSITE" id="PS01131">
    <property type="entry name" value="RRNA_A_DIMETH"/>
    <property type="match status" value="1"/>
</dbReference>
<dbReference type="GO" id="GO:0005737">
    <property type="term" value="C:cytoplasm"/>
    <property type="evidence" value="ECO:0007669"/>
    <property type="project" value="TreeGrafter"/>
</dbReference>
<dbReference type="AlphaFoldDB" id="A0AAD2GA49"/>
<evidence type="ECO:0000256" key="10">
    <source>
        <dbReference type="ARBA" id="ARBA00048167"/>
    </source>
</evidence>
<evidence type="ECO:0000313" key="13">
    <source>
        <dbReference type="Proteomes" id="UP001295423"/>
    </source>
</evidence>
<dbReference type="PANTHER" id="PTHR12753:SF0">
    <property type="entry name" value="ALPHA N-TERMINAL PROTEIN METHYLTRANSFERASE 1"/>
    <property type="match status" value="1"/>
</dbReference>
<evidence type="ECO:0000256" key="7">
    <source>
        <dbReference type="ARBA" id="ARBA00043129"/>
    </source>
</evidence>
<comment type="caution">
    <text evidence="12">The sequence shown here is derived from an EMBL/GenBank/DDBJ whole genome shotgun (WGS) entry which is preliminary data.</text>
</comment>
<gene>
    <name evidence="12" type="ORF">CYCCA115_LOCUS22249</name>
</gene>
<evidence type="ECO:0000256" key="1">
    <source>
        <dbReference type="ARBA" id="ARBA00009059"/>
    </source>
</evidence>
<dbReference type="InterPro" id="IPR020596">
    <property type="entry name" value="rRNA_Ade_Mease_Trfase_CS"/>
</dbReference>